<feature type="transmembrane region" description="Helical" evidence="5">
    <location>
        <begin position="7"/>
        <end position="24"/>
    </location>
</feature>
<dbReference type="PANTHER" id="PTHR12011:SF465">
    <property type="entry name" value="GPS DOMAIN-CONTAINING PROTEIN"/>
    <property type="match status" value="1"/>
</dbReference>
<evidence type="ECO:0000256" key="4">
    <source>
        <dbReference type="ARBA" id="ARBA00023136"/>
    </source>
</evidence>
<dbReference type="Proteomes" id="UP000268014">
    <property type="component" value="Unassembled WGS sequence"/>
</dbReference>
<accession>A0A0N4W983</accession>
<keyword evidence="3 5" id="KW-1133">Transmembrane helix</keyword>
<dbReference type="AlphaFoldDB" id="A0A0N4W983"/>
<organism evidence="8">
    <name type="scientific">Haemonchus placei</name>
    <name type="common">Barber's pole worm</name>
    <dbReference type="NCBI Taxonomy" id="6290"/>
    <lineage>
        <taxon>Eukaryota</taxon>
        <taxon>Metazoa</taxon>
        <taxon>Ecdysozoa</taxon>
        <taxon>Nematoda</taxon>
        <taxon>Chromadorea</taxon>
        <taxon>Rhabditida</taxon>
        <taxon>Rhabditina</taxon>
        <taxon>Rhabditomorpha</taxon>
        <taxon>Strongyloidea</taxon>
        <taxon>Trichostrongylidae</taxon>
        <taxon>Haemonchus</taxon>
    </lineage>
</organism>
<dbReference type="OMA" id="MQISLGM"/>
<dbReference type="PANTHER" id="PTHR12011">
    <property type="entry name" value="ADHESION G-PROTEIN COUPLED RECEPTOR"/>
    <property type="match status" value="1"/>
</dbReference>
<evidence type="ECO:0000256" key="1">
    <source>
        <dbReference type="ARBA" id="ARBA00004141"/>
    </source>
</evidence>
<feature type="transmembrane region" description="Helical" evidence="5">
    <location>
        <begin position="81"/>
        <end position="101"/>
    </location>
</feature>
<dbReference type="OrthoDB" id="5853840at2759"/>
<evidence type="ECO:0000256" key="2">
    <source>
        <dbReference type="ARBA" id="ARBA00022692"/>
    </source>
</evidence>
<dbReference type="EMBL" id="UZAF01016554">
    <property type="protein sequence ID" value="VDO30135.1"/>
    <property type="molecule type" value="Genomic_DNA"/>
</dbReference>
<sequence length="162" mass="19007">MKESISVVPFVVSVLLLVLTNFYDRGDCFCWVRPDYIIYAVIIPISFLVLNGIVCTVLVCERIFLFKRKLSKSVRYQDRQLLSKVVAVFLMQISLGMPWVLQYLTLYSPYTTLWHYVFTIVMGSQGTILALLFLYKRRRSMISYRRSHHMTQEPSRKETTTS</sequence>
<feature type="transmembrane region" description="Helical" evidence="5">
    <location>
        <begin position="36"/>
        <end position="60"/>
    </location>
</feature>
<evidence type="ECO:0000256" key="5">
    <source>
        <dbReference type="SAM" id="Phobius"/>
    </source>
</evidence>
<protein>
    <submittedName>
        <fullName evidence="8">G_PROTEIN_RECEP_F2_4 domain-containing protein</fullName>
    </submittedName>
</protein>
<dbReference type="GO" id="GO:0004930">
    <property type="term" value="F:G protein-coupled receptor activity"/>
    <property type="evidence" value="ECO:0007669"/>
    <property type="project" value="InterPro"/>
</dbReference>
<evidence type="ECO:0000313" key="7">
    <source>
        <dbReference type="Proteomes" id="UP000268014"/>
    </source>
</evidence>
<keyword evidence="7" id="KW-1185">Reference proteome</keyword>
<gene>
    <name evidence="6" type="ORF">HPLM_LOCUS6821</name>
</gene>
<evidence type="ECO:0000313" key="6">
    <source>
        <dbReference type="EMBL" id="VDO30135.1"/>
    </source>
</evidence>
<dbReference type="Gene3D" id="1.20.1070.10">
    <property type="entry name" value="Rhodopsin 7-helix transmembrane proteins"/>
    <property type="match status" value="1"/>
</dbReference>
<evidence type="ECO:0000313" key="8">
    <source>
        <dbReference type="WBParaSite" id="HPLM_0000682901-mRNA-1"/>
    </source>
</evidence>
<comment type="subcellular location">
    <subcellularLocation>
        <location evidence="1">Membrane</location>
        <topology evidence="1">Multi-pass membrane protein</topology>
    </subcellularLocation>
</comment>
<evidence type="ECO:0000256" key="3">
    <source>
        <dbReference type="ARBA" id="ARBA00022989"/>
    </source>
</evidence>
<proteinExistence type="predicted"/>
<dbReference type="STRING" id="6290.A0A0N4W983"/>
<dbReference type="Pfam" id="PF00002">
    <property type="entry name" value="7tm_2"/>
    <property type="match status" value="1"/>
</dbReference>
<keyword evidence="2 5" id="KW-0812">Transmembrane</keyword>
<feature type="transmembrane region" description="Helical" evidence="5">
    <location>
        <begin position="113"/>
        <end position="135"/>
    </location>
</feature>
<name>A0A0N4W983_HAEPC</name>
<dbReference type="WBParaSite" id="HPLM_0000682901-mRNA-1">
    <property type="protein sequence ID" value="HPLM_0000682901-mRNA-1"/>
    <property type="gene ID" value="HPLM_0000682901"/>
</dbReference>
<dbReference type="InterPro" id="IPR000832">
    <property type="entry name" value="GPCR_2_secretin-like"/>
</dbReference>
<reference evidence="6 7" key="2">
    <citation type="submission" date="2018-11" db="EMBL/GenBank/DDBJ databases">
        <authorList>
            <consortium name="Pathogen Informatics"/>
        </authorList>
    </citation>
    <scope>NUCLEOTIDE SEQUENCE [LARGE SCALE GENOMIC DNA]</scope>
    <source>
        <strain evidence="6 7">MHpl1</strain>
    </source>
</reference>
<keyword evidence="4 5" id="KW-0472">Membrane</keyword>
<reference evidence="8" key="1">
    <citation type="submission" date="2017-02" db="UniProtKB">
        <authorList>
            <consortium name="WormBaseParasite"/>
        </authorList>
    </citation>
    <scope>IDENTIFICATION</scope>
</reference>
<dbReference type="GO" id="GO:0005886">
    <property type="term" value="C:plasma membrane"/>
    <property type="evidence" value="ECO:0007669"/>
    <property type="project" value="TreeGrafter"/>
</dbReference>